<organism evidence="2 3">
    <name type="scientific">Halogeometricum salsisoli</name>
    <dbReference type="NCBI Taxonomy" id="2950536"/>
    <lineage>
        <taxon>Archaea</taxon>
        <taxon>Methanobacteriati</taxon>
        <taxon>Methanobacteriota</taxon>
        <taxon>Stenosarchaea group</taxon>
        <taxon>Halobacteria</taxon>
        <taxon>Halobacteriales</taxon>
        <taxon>Haloferacaceae</taxon>
        <taxon>Halogeometricum</taxon>
    </lineage>
</organism>
<reference evidence="2 3" key="1">
    <citation type="submission" date="2022-06" db="EMBL/GenBank/DDBJ databases">
        <title>Halogeometricum sp. a new haloarchaeum isolate from saline soil.</title>
        <authorList>
            <person name="Strakova D."/>
            <person name="Galisteo C."/>
            <person name="Sanchez-Porro C."/>
            <person name="Ventosa A."/>
        </authorList>
    </citation>
    <scope>NUCLEOTIDE SEQUENCE [LARGE SCALE GENOMIC DNA]</scope>
    <source>
        <strain evidence="2 3">S1BR25-6</strain>
    </source>
</reference>
<evidence type="ECO:0000313" key="2">
    <source>
        <dbReference type="EMBL" id="MDS0297536.1"/>
    </source>
</evidence>
<dbReference type="PANTHER" id="PTHR34293">
    <property type="entry name" value="HTH-TYPE TRANSCRIPTIONAL REGULATOR TRMBL2"/>
    <property type="match status" value="1"/>
</dbReference>
<evidence type="ECO:0000259" key="1">
    <source>
        <dbReference type="Pfam" id="PF01978"/>
    </source>
</evidence>
<dbReference type="Gene3D" id="1.10.10.10">
    <property type="entry name" value="Winged helix-like DNA-binding domain superfamily/Winged helix DNA-binding domain"/>
    <property type="match status" value="1"/>
</dbReference>
<keyword evidence="3" id="KW-1185">Reference proteome</keyword>
<dbReference type="InterPro" id="IPR036388">
    <property type="entry name" value="WH-like_DNA-bd_sf"/>
</dbReference>
<evidence type="ECO:0000313" key="3">
    <source>
        <dbReference type="Proteomes" id="UP001257060"/>
    </source>
</evidence>
<dbReference type="InterPro" id="IPR002831">
    <property type="entry name" value="Tscrpt_reg_TrmB_N"/>
</dbReference>
<sequence length="247" mass="27883">MVNGYGLDESLQTIMGWGKYEASAYRVLVRYGPLEASDVVVRAEIPNGRVYDVLNQLYSQDAVIKQGVQPTKWDAQNPRKLIEPNQRKFEDMAVEAIEALEPAYDLNLESQSHPAWITTGIGDTSTKARELFERTESRLWILERTFWLSPQDREIIQSKAENGADVRILGWSGRPEVQELAEQMPAAKIREAEEVDTSFYLSDDGAVLINLNQGDTAMIFHDSSTAKIFTEHFKSLYNSASEVHPDA</sequence>
<dbReference type="RefSeq" id="WP_310922349.1">
    <property type="nucleotide sequence ID" value="NZ_JAMQOP010000001.1"/>
</dbReference>
<dbReference type="Pfam" id="PF01978">
    <property type="entry name" value="TrmB"/>
    <property type="match status" value="1"/>
</dbReference>
<accession>A0ABU2G9R8</accession>
<feature type="domain" description="Transcription regulator TrmB N-terminal" evidence="1">
    <location>
        <begin position="11"/>
        <end position="78"/>
    </location>
</feature>
<dbReference type="EMBL" id="JAMQOP010000001">
    <property type="protein sequence ID" value="MDS0297536.1"/>
    <property type="molecule type" value="Genomic_DNA"/>
</dbReference>
<dbReference type="Proteomes" id="UP001257060">
    <property type="component" value="Unassembled WGS sequence"/>
</dbReference>
<proteinExistence type="predicted"/>
<comment type="caution">
    <text evidence="2">The sequence shown here is derived from an EMBL/GenBank/DDBJ whole genome shotgun (WGS) entry which is preliminary data.</text>
</comment>
<gene>
    <name evidence="2" type="ORF">NDI76_02115</name>
</gene>
<dbReference type="InterPro" id="IPR051797">
    <property type="entry name" value="TrmB-like"/>
</dbReference>
<dbReference type="PANTHER" id="PTHR34293:SF1">
    <property type="entry name" value="HTH-TYPE TRANSCRIPTIONAL REGULATOR TRMBL2"/>
    <property type="match status" value="1"/>
</dbReference>
<name>A0ABU2G9R8_9EURY</name>
<protein>
    <recommendedName>
        <fullName evidence="1">Transcription regulator TrmB N-terminal domain-containing protein</fullName>
    </recommendedName>
</protein>